<keyword evidence="7 12" id="KW-0067">ATP-binding</keyword>
<evidence type="ECO:0000256" key="7">
    <source>
        <dbReference type="ARBA" id="ARBA00022840"/>
    </source>
</evidence>
<dbReference type="InterPro" id="IPR009080">
    <property type="entry name" value="tRNAsynth_Ia_anticodon-bd"/>
</dbReference>
<evidence type="ECO:0000256" key="10">
    <source>
        <dbReference type="ARBA" id="ARBA00025217"/>
    </source>
</evidence>
<keyword evidence="3 12" id="KW-0436">Ligase</keyword>
<feature type="binding site" evidence="12">
    <location>
        <position position="570"/>
    </location>
    <ligand>
        <name>L-isoleucyl-5'-AMP</name>
        <dbReference type="ChEBI" id="CHEBI:178002"/>
    </ligand>
</feature>
<evidence type="ECO:0000256" key="6">
    <source>
        <dbReference type="ARBA" id="ARBA00022833"/>
    </source>
</evidence>
<gene>
    <name evidence="12 16" type="primary">ileS</name>
    <name evidence="16" type="ORF">GCM10011505_33080</name>
</gene>
<dbReference type="Pfam" id="PF00133">
    <property type="entry name" value="tRNA-synt_1"/>
    <property type="match status" value="1"/>
</dbReference>
<evidence type="ECO:0000256" key="9">
    <source>
        <dbReference type="ARBA" id="ARBA00023146"/>
    </source>
</evidence>
<protein>
    <recommendedName>
        <fullName evidence="12">Isoleucine--tRNA ligase</fullName>
        <ecNumber evidence="12">6.1.1.5</ecNumber>
    </recommendedName>
    <alternativeName>
        <fullName evidence="12">Isoleucyl-tRNA synthetase</fullName>
        <shortName evidence="12">IleRS</shortName>
    </alternativeName>
</protein>
<dbReference type="InterPro" id="IPR001412">
    <property type="entry name" value="aa-tRNA-synth_I_CS"/>
</dbReference>
<keyword evidence="9 12" id="KW-0030">Aminoacyl-tRNA synthetase</keyword>
<evidence type="ECO:0000256" key="2">
    <source>
        <dbReference type="ARBA" id="ARBA00022490"/>
    </source>
</evidence>
<comment type="domain">
    <text evidence="12">IleRS has two distinct active sites: one for aminoacylation and one for editing. The misactivated valine is translocated from the active site to the editing site, which sterically excludes the correctly activated isoleucine. The single editing site contains two valyl binding pockets, one specific for each substrate (Val-AMP or Val-tRNA(Ile)).</text>
</comment>
<dbReference type="InterPro" id="IPR002301">
    <property type="entry name" value="Ile-tRNA-ligase"/>
</dbReference>
<dbReference type="Gene3D" id="3.40.50.620">
    <property type="entry name" value="HUPs"/>
    <property type="match status" value="2"/>
</dbReference>
<dbReference type="Gene3D" id="1.10.730.20">
    <property type="match status" value="1"/>
</dbReference>
<comment type="subcellular location">
    <subcellularLocation>
        <location evidence="12">Cytoplasm</location>
    </subcellularLocation>
</comment>
<feature type="binding site" evidence="12">
    <location>
        <position position="913"/>
    </location>
    <ligand>
        <name>Zn(2+)</name>
        <dbReference type="ChEBI" id="CHEBI:29105"/>
    </ligand>
</feature>
<evidence type="ECO:0000256" key="5">
    <source>
        <dbReference type="ARBA" id="ARBA00022741"/>
    </source>
</evidence>
<reference evidence="17" key="1">
    <citation type="journal article" date="2019" name="Int. J. Syst. Evol. Microbiol.">
        <title>The Global Catalogue of Microorganisms (GCM) 10K type strain sequencing project: providing services to taxonomists for standard genome sequencing and annotation.</title>
        <authorList>
            <consortium name="The Broad Institute Genomics Platform"/>
            <consortium name="The Broad Institute Genome Sequencing Center for Infectious Disease"/>
            <person name="Wu L."/>
            <person name="Ma J."/>
        </authorList>
    </citation>
    <scope>NUCLEOTIDE SEQUENCE [LARGE SCALE GENOMIC DNA]</scope>
    <source>
        <strain evidence="17">CGMCC 1.10188</strain>
    </source>
</reference>
<comment type="caution">
    <text evidence="16">The sequence shown here is derived from an EMBL/GenBank/DDBJ whole genome shotgun (WGS) entry which is preliminary data.</text>
</comment>
<dbReference type="InterPro" id="IPR033708">
    <property type="entry name" value="Anticodon_Ile_BEm"/>
</dbReference>
<evidence type="ECO:0000256" key="3">
    <source>
        <dbReference type="ARBA" id="ARBA00022598"/>
    </source>
</evidence>
<dbReference type="InterPro" id="IPR013155">
    <property type="entry name" value="M/V/L/I-tRNA-synth_anticd-bd"/>
</dbReference>
<feature type="binding site" evidence="12">
    <location>
        <position position="930"/>
    </location>
    <ligand>
        <name>Zn(2+)</name>
        <dbReference type="ChEBI" id="CHEBI:29105"/>
    </ligand>
</feature>
<evidence type="ECO:0000256" key="4">
    <source>
        <dbReference type="ARBA" id="ARBA00022723"/>
    </source>
</evidence>
<feature type="domain" description="Methionyl/Valyl/Leucyl/Isoleucyl-tRNA synthetase anticodon-binding" evidence="15">
    <location>
        <begin position="694"/>
        <end position="848"/>
    </location>
</feature>
<comment type="cofactor">
    <cofactor evidence="12">
        <name>Zn(2+)</name>
        <dbReference type="ChEBI" id="CHEBI:29105"/>
    </cofactor>
    <text evidence="12">Binds 1 zinc ion per subunit.</text>
</comment>
<proteinExistence type="inferred from homology"/>
<keyword evidence="2 12" id="KW-0963">Cytoplasm</keyword>
<dbReference type="PROSITE" id="PS00178">
    <property type="entry name" value="AA_TRNA_LIGASE_I"/>
    <property type="match status" value="1"/>
</dbReference>
<keyword evidence="17" id="KW-1185">Reference proteome</keyword>
<keyword evidence="4 12" id="KW-0479">Metal-binding</keyword>
<evidence type="ECO:0000256" key="1">
    <source>
        <dbReference type="ARBA" id="ARBA00006887"/>
    </source>
</evidence>
<evidence type="ECO:0000256" key="12">
    <source>
        <dbReference type="HAMAP-Rule" id="MF_02002"/>
    </source>
</evidence>
<dbReference type="Pfam" id="PF08264">
    <property type="entry name" value="Anticodon_1"/>
    <property type="match status" value="1"/>
</dbReference>
<evidence type="ECO:0000313" key="17">
    <source>
        <dbReference type="Proteomes" id="UP000603352"/>
    </source>
</evidence>
<evidence type="ECO:0000256" key="8">
    <source>
        <dbReference type="ARBA" id="ARBA00022917"/>
    </source>
</evidence>
<dbReference type="SUPFAM" id="SSF52374">
    <property type="entry name" value="Nucleotidylyl transferase"/>
    <property type="match status" value="1"/>
</dbReference>
<feature type="domain" description="Zinc finger FPG/IleRS-type" evidence="14">
    <location>
        <begin position="907"/>
        <end position="935"/>
    </location>
</feature>
<feature type="binding site" evidence="12">
    <location>
        <position position="614"/>
    </location>
    <ligand>
        <name>ATP</name>
        <dbReference type="ChEBI" id="CHEBI:30616"/>
    </ligand>
</feature>
<feature type="binding site" evidence="12">
    <location>
        <position position="933"/>
    </location>
    <ligand>
        <name>Zn(2+)</name>
        <dbReference type="ChEBI" id="CHEBI:29105"/>
    </ligand>
</feature>
<dbReference type="PANTHER" id="PTHR42765">
    <property type="entry name" value="SOLEUCYL-TRNA SYNTHETASE"/>
    <property type="match status" value="1"/>
</dbReference>
<comment type="function">
    <text evidence="10 12">Catalyzes the attachment of isoleucine to tRNA(Ile). As IleRS can inadvertently accommodate and process structurally similar amino acids such as valine, to avoid such errors it has two additional distinct tRNA(Ile)-dependent editing activities. One activity is designated as 'pretransfer' editing and involves the hydrolysis of activated Val-AMP. The other activity is designated 'posttransfer' editing and involves deacylation of mischarged Val-tRNA(Ile).</text>
</comment>
<dbReference type="CDD" id="cd00818">
    <property type="entry name" value="IleRS_core"/>
    <property type="match status" value="1"/>
</dbReference>
<feature type="domain" description="Aminoacyl-tRNA synthetase class Ia" evidence="13">
    <location>
        <begin position="29"/>
        <end position="650"/>
    </location>
</feature>
<dbReference type="RefSeq" id="WP_188579849.1">
    <property type="nucleotide sequence ID" value="NZ_BMDZ01000042.1"/>
</dbReference>
<dbReference type="InterPro" id="IPR014729">
    <property type="entry name" value="Rossmann-like_a/b/a_fold"/>
</dbReference>
<keyword evidence="6 12" id="KW-0862">Zinc</keyword>
<dbReference type="HAMAP" id="MF_02002">
    <property type="entry name" value="Ile_tRNA_synth_type1"/>
    <property type="match status" value="1"/>
</dbReference>
<evidence type="ECO:0000256" key="11">
    <source>
        <dbReference type="ARBA" id="ARBA00048359"/>
    </source>
</evidence>
<dbReference type="InterPro" id="IPR009008">
    <property type="entry name" value="Val/Leu/Ile-tRNA-synth_edit"/>
</dbReference>
<dbReference type="Pfam" id="PF06827">
    <property type="entry name" value="zf-FPG_IleRS"/>
    <property type="match status" value="1"/>
</dbReference>
<dbReference type="InterPro" id="IPR010663">
    <property type="entry name" value="Znf_FPG/IleRS"/>
</dbReference>
<dbReference type="SUPFAM" id="SSF50677">
    <property type="entry name" value="ValRS/IleRS/LeuRS editing domain"/>
    <property type="match status" value="1"/>
</dbReference>
<dbReference type="NCBIfam" id="TIGR00392">
    <property type="entry name" value="ileS"/>
    <property type="match status" value="1"/>
</dbReference>
<feature type="short sequence motif" description="'KMSKS' region" evidence="12">
    <location>
        <begin position="611"/>
        <end position="615"/>
    </location>
</feature>
<sequence>MSVDYKASVFLPQTRFPMRGNLPANEPGLLDRWSGQDLYARLRADGEGRERFVLHDGPPYANGHLHIGHALNKILKDVISRCQQMQGHDAPYVPGWDCHGLPIEWEIEKRYREKGLNKDEVPLVEFRRECREFASHWIDVQRAEFKRLGVLGDWERPYLTMTFDAEAQIVRELGKFLLTGQLYRGPQAVMWSPVEKTALAEAEIEYHDKTSTTITVRFPVVTASHPALSGASVLIWTTTPWTIPGNRAVAYGPELDYVAIRPTAVGEGSLARVGEVLVLAEALAPAVLADAGITAHEVVATFKGTAFEGAVCAHPFRGQGYDFDVPLLPGDHVTTEQGTGLVHTAPGHGEEDFILGRTFGLEVPDTVAEDGIYTESVPIFAGDHVFKVDDRMCQALADAGALLTRGKLRHSYPHSWRSKAPVIFRATRQWFISMEQSKLREKALAAIDRVRWVPETGRNRIRSMVESRPDWLVSRQRAWGVPITVFVDKATGEPLRDPEVLDRIAVAVAQEGAEAWYTRDPAEFLGAGRDPADYEQVTDILDVWFDSGSSHAFTLEGRNDLKWPASLYLEGSDQHRGWFQSSLLEACGTRGTAPYEAVLTHGFVLDGEGRKMSKSVGNVIAPQQVIEQYGADILRLWVVSADYSQDVRISKDILSSQADAYRRLRNTFRYLLGALDGFSDAERLDLDQMPELERFVLHRLWELDVQIRKAIAAYDFHTMATLLHNFCAVDLSAFYFDVRKDVLYCDAPDSIRRRATRTVMDLLFDRLTVWAAPILVFTAEEAWLARFPEGMAPEGESVHRRVFPDTVEAWRNDALADRWRRVRQIRRVITGAIEVERREKRIRASLEAHPTVWLAPEHAHAFDGLDVAELSITSAATLATGAGEAPADAFRMEDVPGVAVVVGRAAGEKCARCWQVLPDVGVNADHPALCGRCADAVSHG</sequence>
<dbReference type="EMBL" id="BMDZ01000042">
    <property type="protein sequence ID" value="GGB49377.1"/>
    <property type="molecule type" value="Genomic_DNA"/>
</dbReference>
<dbReference type="CDD" id="cd07960">
    <property type="entry name" value="Anticodon_Ia_Ile_BEm"/>
    <property type="match status" value="1"/>
</dbReference>
<evidence type="ECO:0000259" key="13">
    <source>
        <dbReference type="Pfam" id="PF00133"/>
    </source>
</evidence>
<accession>A0ABQ1IQQ6</accession>
<dbReference type="EC" id="6.1.1.5" evidence="12"/>
<keyword evidence="5 12" id="KW-0547">Nucleotide-binding</keyword>
<feature type="binding site" evidence="12">
    <location>
        <position position="910"/>
    </location>
    <ligand>
        <name>Zn(2+)</name>
        <dbReference type="ChEBI" id="CHEBI:29105"/>
    </ligand>
</feature>
<name>A0ABQ1IQQ6_9PROT</name>
<feature type="short sequence motif" description="'HIGH' region" evidence="12">
    <location>
        <begin position="59"/>
        <end position="69"/>
    </location>
</feature>
<dbReference type="SUPFAM" id="SSF47323">
    <property type="entry name" value="Anticodon-binding domain of a subclass of class I aminoacyl-tRNA synthetases"/>
    <property type="match status" value="1"/>
</dbReference>
<comment type="subunit">
    <text evidence="12">Monomer.</text>
</comment>
<dbReference type="Proteomes" id="UP000603352">
    <property type="component" value="Unassembled WGS sequence"/>
</dbReference>
<evidence type="ECO:0000259" key="14">
    <source>
        <dbReference type="Pfam" id="PF06827"/>
    </source>
</evidence>
<evidence type="ECO:0000313" key="16">
    <source>
        <dbReference type="EMBL" id="GGB49377.1"/>
    </source>
</evidence>
<comment type="similarity">
    <text evidence="1 12">Belongs to the class-I aminoacyl-tRNA synthetase family. IleS type 1 subfamily.</text>
</comment>
<dbReference type="PANTHER" id="PTHR42765:SF1">
    <property type="entry name" value="ISOLEUCINE--TRNA LIGASE, MITOCHONDRIAL"/>
    <property type="match status" value="1"/>
</dbReference>
<dbReference type="InterPro" id="IPR002300">
    <property type="entry name" value="aa-tRNA-synth_Ia"/>
</dbReference>
<dbReference type="InterPro" id="IPR023585">
    <property type="entry name" value="Ile-tRNA-ligase_type1"/>
</dbReference>
<comment type="catalytic activity">
    <reaction evidence="11 12">
        <text>tRNA(Ile) + L-isoleucine + ATP = L-isoleucyl-tRNA(Ile) + AMP + diphosphate</text>
        <dbReference type="Rhea" id="RHEA:11060"/>
        <dbReference type="Rhea" id="RHEA-COMP:9666"/>
        <dbReference type="Rhea" id="RHEA-COMP:9695"/>
        <dbReference type="ChEBI" id="CHEBI:30616"/>
        <dbReference type="ChEBI" id="CHEBI:33019"/>
        <dbReference type="ChEBI" id="CHEBI:58045"/>
        <dbReference type="ChEBI" id="CHEBI:78442"/>
        <dbReference type="ChEBI" id="CHEBI:78528"/>
        <dbReference type="ChEBI" id="CHEBI:456215"/>
        <dbReference type="EC" id="6.1.1.5"/>
    </reaction>
</comment>
<dbReference type="Gene3D" id="3.90.740.10">
    <property type="entry name" value="Valyl/Leucyl/Isoleucyl-tRNA synthetase, editing domain"/>
    <property type="match status" value="1"/>
</dbReference>
<organism evidence="16 17">
    <name type="scientific">Tistrella bauzanensis</name>
    <dbReference type="NCBI Taxonomy" id="657419"/>
    <lineage>
        <taxon>Bacteria</taxon>
        <taxon>Pseudomonadati</taxon>
        <taxon>Pseudomonadota</taxon>
        <taxon>Alphaproteobacteria</taxon>
        <taxon>Geminicoccales</taxon>
        <taxon>Geminicoccaceae</taxon>
        <taxon>Tistrella</taxon>
    </lineage>
</organism>
<evidence type="ECO:0000259" key="15">
    <source>
        <dbReference type="Pfam" id="PF08264"/>
    </source>
</evidence>
<dbReference type="PRINTS" id="PR00984">
    <property type="entry name" value="TRNASYNTHILE"/>
</dbReference>
<dbReference type="GO" id="GO:0016874">
    <property type="term" value="F:ligase activity"/>
    <property type="evidence" value="ECO:0007669"/>
    <property type="project" value="UniProtKB-KW"/>
</dbReference>
<dbReference type="InterPro" id="IPR050081">
    <property type="entry name" value="Ile-tRNA_ligase"/>
</dbReference>
<keyword evidence="8 12" id="KW-0648">Protein biosynthesis</keyword>